<evidence type="ECO:0000256" key="2">
    <source>
        <dbReference type="ARBA" id="ARBA00022692"/>
    </source>
</evidence>
<evidence type="ECO:0000256" key="7">
    <source>
        <dbReference type="SAM" id="SignalP"/>
    </source>
</evidence>
<protein>
    <submittedName>
        <fullName evidence="8">Pali-domain-containing protein</fullName>
    </submittedName>
</protein>
<dbReference type="GeneID" id="28896429"/>
<feature type="compositionally biased region" description="Polar residues" evidence="5">
    <location>
        <begin position="215"/>
        <end position="229"/>
    </location>
</feature>
<dbReference type="PANTHER" id="PTHR28013">
    <property type="entry name" value="PROTEIN DCV1-RELATED"/>
    <property type="match status" value="1"/>
</dbReference>
<keyword evidence="7" id="KW-0732">Signal</keyword>
<keyword evidence="2 6" id="KW-0812">Transmembrane</keyword>
<feature type="compositionally biased region" description="Pro residues" evidence="5">
    <location>
        <begin position="710"/>
        <end position="724"/>
    </location>
</feature>
<feature type="transmembrane region" description="Helical" evidence="6">
    <location>
        <begin position="118"/>
        <end position="144"/>
    </location>
</feature>
<feature type="chain" id="PRO_5007855285" evidence="7">
    <location>
        <begin position="32"/>
        <end position="770"/>
    </location>
</feature>
<feature type="region of interest" description="Disordered" evidence="5">
    <location>
        <begin position="573"/>
        <end position="628"/>
    </location>
</feature>
<dbReference type="STRING" id="1328760.A0A165AG47"/>
<organism evidence="8 9">
    <name type="scientific">Xylona heveae (strain CBS 132557 / TC161)</name>
    <dbReference type="NCBI Taxonomy" id="1328760"/>
    <lineage>
        <taxon>Eukaryota</taxon>
        <taxon>Fungi</taxon>
        <taxon>Dikarya</taxon>
        <taxon>Ascomycota</taxon>
        <taxon>Pezizomycotina</taxon>
        <taxon>Xylonomycetes</taxon>
        <taxon>Xylonales</taxon>
        <taxon>Xylonaceae</taxon>
        <taxon>Xylona</taxon>
    </lineage>
</organism>
<keyword evidence="9" id="KW-1185">Reference proteome</keyword>
<dbReference type="PANTHER" id="PTHR28013:SF3">
    <property type="entry name" value="PROTEIN DCV1-RELATED"/>
    <property type="match status" value="1"/>
</dbReference>
<dbReference type="OrthoDB" id="2354757at2759"/>
<evidence type="ECO:0000256" key="3">
    <source>
        <dbReference type="ARBA" id="ARBA00022989"/>
    </source>
</evidence>
<dbReference type="InterPro" id="IPR051380">
    <property type="entry name" value="pH-response_reg_palI/RIM9"/>
</dbReference>
<keyword evidence="4 6" id="KW-0472">Membrane</keyword>
<dbReference type="InterPro" id="IPR009571">
    <property type="entry name" value="SUR7/Rim9-like_fungi"/>
</dbReference>
<feature type="compositionally biased region" description="Basic and acidic residues" evidence="5">
    <location>
        <begin position="240"/>
        <end position="252"/>
    </location>
</feature>
<feature type="compositionally biased region" description="Low complexity" evidence="5">
    <location>
        <begin position="526"/>
        <end position="541"/>
    </location>
</feature>
<gene>
    <name evidence="8" type="ORF">L228DRAFT_240943</name>
</gene>
<feature type="compositionally biased region" description="Pro residues" evidence="5">
    <location>
        <begin position="332"/>
        <end position="346"/>
    </location>
</feature>
<feature type="transmembrane region" description="Helical" evidence="6">
    <location>
        <begin position="150"/>
        <end position="172"/>
    </location>
</feature>
<feature type="transmembrane region" description="Helical" evidence="6">
    <location>
        <begin position="83"/>
        <end position="106"/>
    </location>
</feature>
<dbReference type="GO" id="GO:0005886">
    <property type="term" value="C:plasma membrane"/>
    <property type="evidence" value="ECO:0007669"/>
    <property type="project" value="InterPro"/>
</dbReference>
<dbReference type="Pfam" id="PF06687">
    <property type="entry name" value="SUR7"/>
    <property type="match status" value="1"/>
</dbReference>
<comment type="subcellular location">
    <subcellularLocation>
        <location evidence="1">Membrane</location>
        <topology evidence="1">Multi-pass membrane protein</topology>
    </subcellularLocation>
</comment>
<accession>A0A165AG47</accession>
<dbReference type="GO" id="GO:0035838">
    <property type="term" value="C:growing cell tip"/>
    <property type="evidence" value="ECO:0007669"/>
    <property type="project" value="TreeGrafter"/>
</dbReference>
<evidence type="ECO:0000313" key="9">
    <source>
        <dbReference type="Proteomes" id="UP000076632"/>
    </source>
</evidence>
<evidence type="ECO:0000256" key="4">
    <source>
        <dbReference type="ARBA" id="ARBA00023136"/>
    </source>
</evidence>
<evidence type="ECO:0000256" key="5">
    <source>
        <dbReference type="SAM" id="MobiDB-lite"/>
    </source>
</evidence>
<dbReference type="InParanoid" id="A0A165AG47"/>
<dbReference type="Proteomes" id="UP000076632">
    <property type="component" value="Unassembled WGS sequence"/>
</dbReference>
<feature type="region of interest" description="Disordered" evidence="5">
    <location>
        <begin position="205"/>
        <end position="555"/>
    </location>
</feature>
<feature type="compositionally biased region" description="Basic and acidic residues" evidence="5">
    <location>
        <begin position="674"/>
        <end position="687"/>
    </location>
</feature>
<dbReference type="RefSeq" id="XP_018185975.1">
    <property type="nucleotide sequence ID" value="XM_018331292.1"/>
</dbReference>
<dbReference type="GO" id="GO:0032153">
    <property type="term" value="C:cell division site"/>
    <property type="evidence" value="ECO:0007669"/>
    <property type="project" value="TreeGrafter"/>
</dbReference>
<dbReference type="EMBL" id="KV407463">
    <property type="protein sequence ID" value="KZF20420.1"/>
    <property type="molecule type" value="Genomic_DNA"/>
</dbReference>
<evidence type="ECO:0000256" key="1">
    <source>
        <dbReference type="ARBA" id="ARBA00004141"/>
    </source>
</evidence>
<feature type="region of interest" description="Disordered" evidence="5">
    <location>
        <begin position="648"/>
        <end position="770"/>
    </location>
</feature>
<feature type="compositionally biased region" description="Low complexity" evidence="5">
    <location>
        <begin position="301"/>
        <end position="311"/>
    </location>
</feature>
<name>A0A165AG47_XYLHT</name>
<evidence type="ECO:0000256" key="6">
    <source>
        <dbReference type="SAM" id="Phobius"/>
    </source>
</evidence>
<feature type="compositionally biased region" description="Pro residues" evidence="5">
    <location>
        <begin position="427"/>
        <end position="443"/>
    </location>
</feature>
<evidence type="ECO:0000313" key="8">
    <source>
        <dbReference type="EMBL" id="KZF20420.1"/>
    </source>
</evidence>
<keyword evidence="3 6" id="KW-1133">Transmembrane helix</keyword>
<feature type="compositionally biased region" description="Pro residues" evidence="5">
    <location>
        <begin position="386"/>
        <end position="396"/>
    </location>
</feature>
<feature type="compositionally biased region" description="Pro residues" evidence="5">
    <location>
        <begin position="356"/>
        <end position="376"/>
    </location>
</feature>
<sequence>MFRPATPLSVLLLAAFVLLLLSTISTPIIKAIPLATYNGVDFGVFGYCKGDQCSSIGVGYNTDGLFSNTENDFSLPSTSRRSLSSILIVHPIAAFLTLILLILSLTAHFHSPSHSPRYLLFLLILTLPTLLVSLLAFLVDILLFVPHMRWGGWIVLAATILIVASGIVSCAMRRTLVSRRAKRKRVAENAEMNGQNYYSNMQTSLARADSPPPLSGQSTAPLSGTSSNPDKLPQFATFDVEPKDRASTEDQRPLNPTVQSPPDNVGIAISPDGPVHAGPMPPPAGMRRGPSDPSLRAQTVSPSIYSNSSGGPPSGAGRGRGMYPPRGDYGRSPPPGAFRGPPPGYNGPPRGRGSPGPGPGPGPGPYQGPSPSPYGPPRGRGSPGAYPGPYPGPYGPPRGRGSPGPGQFPRMPSNGSVGPRGRGSPGPNGPYPPSGPYGPPPGPNGSFRQGPPPMLYGGIPGPRASPGPVMGPSDQKLALRRSPPPGLSPVGPGEGPVGQAIEMDAATSNPSFAGPGHQIVGGSGLSQGQRSSPLPRGGSPALPGPMPGALPEVEEPQVPPFLTAYIPPRAAWNRSRNASPSVPNVAPTPPPPIQPHEEALVQGPVELPASPPPMPVQDNPQHRRVGSSDDYYEDVDYRFVEPEAIPGGHMPSSLMPGYEIGPTVPVASQPDPNLAEHHSYEDLHEGARSPAASDISHFTSVSQRPVNPNWHPPPPPPNMMPPTRKPVQQREDVLLGGNPDFELPSRGRGRGARAAGPYPSGGGPYGSSNI</sequence>
<reference evidence="8 9" key="1">
    <citation type="journal article" date="2016" name="Fungal Biol.">
        <title>The genome of Xylona heveae provides a window into fungal endophytism.</title>
        <authorList>
            <person name="Gazis R."/>
            <person name="Kuo A."/>
            <person name="Riley R."/>
            <person name="LaButti K."/>
            <person name="Lipzen A."/>
            <person name="Lin J."/>
            <person name="Amirebrahimi M."/>
            <person name="Hesse C.N."/>
            <person name="Spatafora J.W."/>
            <person name="Henrissat B."/>
            <person name="Hainaut M."/>
            <person name="Grigoriev I.V."/>
            <person name="Hibbett D.S."/>
        </authorList>
    </citation>
    <scope>NUCLEOTIDE SEQUENCE [LARGE SCALE GENOMIC DNA]</scope>
    <source>
        <strain evidence="8 9">TC161</strain>
    </source>
</reference>
<dbReference type="AlphaFoldDB" id="A0A165AG47"/>
<proteinExistence type="predicted"/>
<feature type="compositionally biased region" description="Gly residues" evidence="5">
    <location>
        <begin position="759"/>
        <end position="770"/>
    </location>
</feature>
<dbReference type="OMA" id="VFGYCKG"/>
<feature type="signal peptide" evidence="7">
    <location>
        <begin position="1"/>
        <end position="31"/>
    </location>
</feature>